<accession>A0A820N770</accession>
<feature type="transmembrane region" description="Helical" evidence="5">
    <location>
        <begin position="305"/>
        <end position="328"/>
    </location>
</feature>
<feature type="transmembrane region" description="Helical" evidence="5">
    <location>
        <begin position="273"/>
        <end position="293"/>
    </location>
</feature>
<evidence type="ECO:0000313" key="6">
    <source>
        <dbReference type="EMBL" id="CAF4384658.1"/>
    </source>
</evidence>
<evidence type="ECO:0000256" key="4">
    <source>
        <dbReference type="ARBA" id="ARBA00023136"/>
    </source>
</evidence>
<dbReference type="InterPro" id="IPR000276">
    <property type="entry name" value="GPCR_Rhodpsn"/>
</dbReference>
<comment type="caution">
    <text evidence="6">The sequence shown here is derived from an EMBL/GenBank/DDBJ whole genome shotgun (WGS) entry which is preliminary data.</text>
</comment>
<evidence type="ECO:0008006" key="8">
    <source>
        <dbReference type="Google" id="ProtNLM"/>
    </source>
</evidence>
<dbReference type="GO" id="GO:0016020">
    <property type="term" value="C:membrane"/>
    <property type="evidence" value="ECO:0007669"/>
    <property type="project" value="UniProtKB-SubCell"/>
</dbReference>
<feature type="transmembrane region" description="Helical" evidence="5">
    <location>
        <begin position="169"/>
        <end position="187"/>
    </location>
</feature>
<evidence type="ECO:0000313" key="7">
    <source>
        <dbReference type="Proteomes" id="UP000663873"/>
    </source>
</evidence>
<name>A0A820N770_9BILA</name>
<dbReference type="Proteomes" id="UP000663873">
    <property type="component" value="Unassembled WGS sequence"/>
</dbReference>
<protein>
    <recommendedName>
        <fullName evidence="8">G-protein coupled receptors family 1 profile domain-containing protein</fullName>
    </recommendedName>
</protein>
<comment type="subcellular location">
    <subcellularLocation>
        <location evidence="1">Membrane</location>
    </subcellularLocation>
</comment>
<dbReference type="AlphaFoldDB" id="A0A820N770"/>
<dbReference type="GO" id="GO:0004930">
    <property type="term" value="F:G protein-coupled receptor activity"/>
    <property type="evidence" value="ECO:0007669"/>
    <property type="project" value="InterPro"/>
</dbReference>
<evidence type="ECO:0000256" key="3">
    <source>
        <dbReference type="ARBA" id="ARBA00022989"/>
    </source>
</evidence>
<proteinExistence type="predicted"/>
<evidence type="ECO:0000256" key="2">
    <source>
        <dbReference type="ARBA" id="ARBA00022692"/>
    </source>
</evidence>
<dbReference type="Pfam" id="PF00001">
    <property type="entry name" value="7tm_1"/>
    <property type="match status" value="1"/>
</dbReference>
<organism evidence="6 7">
    <name type="scientific">Rotaria socialis</name>
    <dbReference type="NCBI Taxonomy" id="392032"/>
    <lineage>
        <taxon>Eukaryota</taxon>
        <taxon>Metazoa</taxon>
        <taxon>Spiralia</taxon>
        <taxon>Gnathifera</taxon>
        <taxon>Rotifera</taxon>
        <taxon>Eurotatoria</taxon>
        <taxon>Bdelloidea</taxon>
        <taxon>Philodinida</taxon>
        <taxon>Philodinidae</taxon>
        <taxon>Rotaria</taxon>
    </lineage>
</organism>
<keyword evidence="7" id="KW-1185">Reference proteome</keyword>
<evidence type="ECO:0000256" key="5">
    <source>
        <dbReference type="SAM" id="Phobius"/>
    </source>
</evidence>
<reference evidence="6" key="1">
    <citation type="submission" date="2021-02" db="EMBL/GenBank/DDBJ databases">
        <authorList>
            <person name="Nowell W R."/>
        </authorList>
    </citation>
    <scope>NUCLEOTIDE SEQUENCE</scope>
</reference>
<dbReference type="EMBL" id="CAJOBP010002987">
    <property type="protein sequence ID" value="CAF4384658.1"/>
    <property type="molecule type" value="Genomic_DNA"/>
</dbReference>
<sequence>MQYNCGQLSFCENGGRCFQNRATCPAAAICACPKCYLGTRCHLSTKGFGLPLDVILGYQIRPKLGFSDQPSSLIISSIVTIIMFVIGLINGFLSIITFRLENPRSVGCGIYLLTASIMSILTITFFTLKYLFFRDHSINNHWLYACVAVERLITVIKTTNFNKNFSRRLAKYLIMFVCIIVPCTSIQEPLNRTLIDDEDEGRIWCIVHYSNSSSTILNKYTSISTVIHFACPFAINLISAFGIILLITKRRSALQENIPLHSHLQIQFREHKYLIISPIGLVLLALPRILLAFLVECMKSARESIYTFLFGYFISFLPPILLFIVFILPSDVYMKEFKRAINSYWRRLHCLCSEGIN</sequence>
<keyword evidence="2 5" id="KW-0812">Transmembrane</keyword>
<gene>
    <name evidence="6" type="ORF">UJA718_LOCUS17996</name>
</gene>
<keyword evidence="4 5" id="KW-0472">Membrane</keyword>
<keyword evidence="3 5" id="KW-1133">Transmembrane helix</keyword>
<evidence type="ECO:0000256" key="1">
    <source>
        <dbReference type="ARBA" id="ARBA00004370"/>
    </source>
</evidence>
<feature type="transmembrane region" description="Helical" evidence="5">
    <location>
        <begin position="73"/>
        <end position="98"/>
    </location>
</feature>
<dbReference type="SUPFAM" id="SSF81321">
    <property type="entry name" value="Family A G protein-coupled receptor-like"/>
    <property type="match status" value="1"/>
</dbReference>
<feature type="transmembrane region" description="Helical" evidence="5">
    <location>
        <begin position="110"/>
        <end position="132"/>
    </location>
</feature>
<dbReference type="Gene3D" id="1.20.1070.10">
    <property type="entry name" value="Rhodopsin 7-helix transmembrane proteins"/>
    <property type="match status" value="1"/>
</dbReference>
<feature type="transmembrane region" description="Helical" evidence="5">
    <location>
        <begin position="226"/>
        <end position="247"/>
    </location>
</feature>